<keyword evidence="2" id="KW-1188">Viral release from host cell</keyword>
<gene>
    <name evidence="7" type="ORF">HYN69_10615</name>
</gene>
<evidence type="ECO:0000256" key="3">
    <source>
        <dbReference type="ARBA" id="ARBA00022670"/>
    </source>
</evidence>
<dbReference type="Pfam" id="PF04586">
    <property type="entry name" value="Peptidase_S78"/>
    <property type="match status" value="1"/>
</dbReference>
<evidence type="ECO:0000259" key="6">
    <source>
        <dbReference type="Pfam" id="PF05065"/>
    </source>
</evidence>
<organism evidence="7 8">
    <name type="scientific">Paragemmobacter aquarius</name>
    <dbReference type="NCBI Taxonomy" id="2169400"/>
    <lineage>
        <taxon>Bacteria</taxon>
        <taxon>Pseudomonadati</taxon>
        <taxon>Pseudomonadota</taxon>
        <taxon>Alphaproteobacteria</taxon>
        <taxon>Rhodobacterales</taxon>
        <taxon>Paracoccaceae</taxon>
        <taxon>Paragemmobacter</taxon>
    </lineage>
</organism>
<dbReference type="NCBIfam" id="TIGR01554">
    <property type="entry name" value="major_cap_HK97"/>
    <property type="match status" value="1"/>
</dbReference>
<dbReference type="Pfam" id="PF05065">
    <property type="entry name" value="Phage_capsid"/>
    <property type="match status" value="1"/>
</dbReference>
<dbReference type="SUPFAM" id="SSF56563">
    <property type="entry name" value="Major capsid protein gp5"/>
    <property type="match status" value="1"/>
</dbReference>
<feature type="domain" description="Phage capsid-like C-terminal" evidence="6">
    <location>
        <begin position="240"/>
        <end position="511"/>
    </location>
</feature>
<evidence type="ECO:0000259" key="5">
    <source>
        <dbReference type="Pfam" id="PF04586"/>
    </source>
</evidence>
<evidence type="ECO:0000256" key="4">
    <source>
        <dbReference type="ARBA" id="ARBA00022801"/>
    </source>
</evidence>
<reference evidence="7 8" key="1">
    <citation type="submission" date="2018-04" db="EMBL/GenBank/DDBJ databases">
        <title>Genome sequencing of Gemmobacter.</title>
        <authorList>
            <person name="Yi H."/>
            <person name="Baek M.-G."/>
        </authorList>
    </citation>
    <scope>NUCLEOTIDE SEQUENCE [LARGE SCALE GENOMIC DNA]</scope>
    <source>
        <strain evidence="7 8">HYN0069</strain>
    </source>
</reference>
<dbReference type="RefSeq" id="WP_108435711.1">
    <property type="nucleotide sequence ID" value="NZ_CP028918.1"/>
</dbReference>
<dbReference type="NCBIfam" id="TIGR01543">
    <property type="entry name" value="proheadase_HK97"/>
    <property type="match status" value="1"/>
</dbReference>
<dbReference type="EMBL" id="CP028918">
    <property type="protein sequence ID" value="AWB48892.1"/>
    <property type="molecule type" value="Genomic_DNA"/>
</dbReference>
<proteinExistence type="predicted"/>
<dbReference type="SUPFAM" id="SSF50789">
    <property type="entry name" value="Herpes virus serine proteinase, assemblin"/>
    <property type="match status" value="1"/>
</dbReference>
<dbReference type="InterPro" id="IPR054612">
    <property type="entry name" value="Phage_capsid-like_C"/>
</dbReference>
<accession>A0A2S0UM56</accession>
<dbReference type="InterPro" id="IPR006433">
    <property type="entry name" value="Prohead_protease"/>
</dbReference>
<dbReference type="KEGG" id="geh:HYN69_10615"/>
<dbReference type="InterPro" id="IPR024455">
    <property type="entry name" value="Phage_capsid"/>
</dbReference>
<dbReference type="GO" id="GO:0008233">
    <property type="term" value="F:peptidase activity"/>
    <property type="evidence" value="ECO:0007669"/>
    <property type="project" value="UniProtKB-KW"/>
</dbReference>
<dbReference type="InterPro" id="IPR054613">
    <property type="entry name" value="Peptidase_S78_dom"/>
</dbReference>
<evidence type="ECO:0000313" key="7">
    <source>
        <dbReference type="EMBL" id="AWB48892.1"/>
    </source>
</evidence>
<evidence type="ECO:0000256" key="1">
    <source>
        <dbReference type="ARBA" id="ARBA00004328"/>
    </source>
</evidence>
<dbReference type="OrthoDB" id="9786516at2"/>
<dbReference type="Gene3D" id="3.30.2320.10">
    <property type="entry name" value="hypothetical protein PF0899 domain"/>
    <property type="match status" value="1"/>
</dbReference>
<dbReference type="GO" id="GO:0006508">
    <property type="term" value="P:proteolysis"/>
    <property type="evidence" value="ECO:0007669"/>
    <property type="project" value="UniProtKB-KW"/>
</dbReference>
<name>A0A2S0UM56_9RHOB</name>
<feature type="domain" description="Prohead serine protease" evidence="5">
    <location>
        <begin position="22"/>
        <end position="153"/>
    </location>
</feature>
<keyword evidence="3" id="KW-0645">Protease</keyword>
<keyword evidence="4" id="KW-0378">Hydrolase</keyword>
<evidence type="ECO:0000313" key="8">
    <source>
        <dbReference type="Proteomes" id="UP000244496"/>
    </source>
</evidence>
<comment type="subcellular location">
    <subcellularLocation>
        <location evidence="1">Virion</location>
    </subcellularLocation>
</comment>
<sequence>MIERKEAGADRLSFKAALAVDEAGTVTGLASIFGTPDRGGDIVHKGAFAGASVPLPMLASHDPADVVGVWDELAETSEGLAVKGRLLVGDVVRASEVRALILAGAMPGLSIGYVATKKAPRSGGGRDLFKVELVEVSIVAVPMHPGAKVTSVKAQAGGKDGKPMEAEEIETKIAAAVAAAVAPYVAQVAQLEAKALRPAIEGGTVEPTPERKAFAAYLQRGDLAPETERKLLSLSSDPNGGYLAPAEFSSEVIKDIVEISPIRSLASVKGTNAPSVIYPTRKPMGNATWDDETTPEPETTTTNIFGQLEIIGKGMSTFVDIPNVMLQDAPMVEAEVREAAAEDFEKKETLAFIKGDGVMQPEGLMVNADIPQYLNGHATVLQSDSLIKMLYSIPPSYRSKGAWAMNGTTLGLLRTVKDGQGNYIWRPGLTEGQPETILGRPVAEIIDMDDVAANAFPILYGDFSGYRIIDRLALSVLVDPYSQATLKRTRYHMGRRVGGRVLQAIKFKKLKMA</sequence>
<evidence type="ECO:0000256" key="2">
    <source>
        <dbReference type="ARBA" id="ARBA00022612"/>
    </source>
</evidence>
<dbReference type="Proteomes" id="UP000244496">
    <property type="component" value="Chromosome"/>
</dbReference>
<protein>
    <submittedName>
        <fullName evidence="7">Phage major capsid protein</fullName>
    </submittedName>
</protein>
<keyword evidence="8" id="KW-1185">Reference proteome</keyword>
<dbReference type="AlphaFoldDB" id="A0A2S0UM56"/>